<feature type="compositionally biased region" description="Low complexity" evidence="10">
    <location>
        <begin position="321"/>
        <end position="341"/>
    </location>
</feature>
<dbReference type="GO" id="GO:0016887">
    <property type="term" value="F:ATP hydrolysis activity"/>
    <property type="evidence" value="ECO:0007669"/>
    <property type="project" value="InterPro"/>
</dbReference>
<dbReference type="SMART" id="SM00382">
    <property type="entry name" value="AAA"/>
    <property type="match status" value="1"/>
</dbReference>
<dbReference type="GO" id="GO:0005886">
    <property type="term" value="C:plasma membrane"/>
    <property type="evidence" value="ECO:0007669"/>
    <property type="project" value="UniProtKB-SubCell"/>
</dbReference>
<evidence type="ECO:0000256" key="1">
    <source>
        <dbReference type="ARBA" id="ARBA00004202"/>
    </source>
</evidence>
<keyword evidence="3" id="KW-0813">Transport</keyword>
<dbReference type="Pfam" id="PF08352">
    <property type="entry name" value="oligo_HPY"/>
    <property type="match status" value="1"/>
</dbReference>
<evidence type="ECO:0000256" key="7">
    <source>
        <dbReference type="ARBA" id="ARBA00022840"/>
    </source>
</evidence>
<dbReference type="OrthoDB" id="3677453at2"/>
<dbReference type="SUPFAM" id="SSF52540">
    <property type="entry name" value="P-loop containing nucleoside triphosphate hydrolases"/>
    <property type="match status" value="1"/>
</dbReference>
<dbReference type="InterPro" id="IPR003439">
    <property type="entry name" value="ABC_transporter-like_ATP-bd"/>
</dbReference>
<keyword evidence="7 12" id="KW-0067">ATP-binding</keyword>
<keyword evidence="5" id="KW-0997">Cell inner membrane</keyword>
<dbReference type="GO" id="GO:0015833">
    <property type="term" value="P:peptide transport"/>
    <property type="evidence" value="ECO:0007669"/>
    <property type="project" value="InterPro"/>
</dbReference>
<sequence>MNDPLLALGTAGSLPADVPLALDATDVTVSFAGHGRSARTVVDHIGLGLERSQVTVLLGESGSGKTVFARSITGMAPHGATVTGRSLFDGRDLLRTAASTLRQVHGSRIGSVPQDPNASLDPMRRIGSQIMETLLQHRAVADRRSARLRALELLDLVEIRDPDRVFRCYPHEVSGGMRQRIAIAIAVSCDPELVVADEPSSALDASVGVRIVELLDGLRTRLGTAILFITHDIGIAARIASADHDRVAVMLSGRIVELGRASSVLTRPLHPYTRALIDAEPSADVERGRLAVVSDELRTRREWGPLVEVEPGHAVSSSVLEETSTRSARTGSAAATEGGAS</sequence>
<evidence type="ECO:0000259" key="11">
    <source>
        <dbReference type="PROSITE" id="PS50893"/>
    </source>
</evidence>
<dbReference type="AlphaFoldDB" id="A0A3S3ZWB5"/>
<protein>
    <submittedName>
        <fullName evidence="12">ABC transporter ATP-binding protein</fullName>
    </submittedName>
</protein>
<feature type="region of interest" description="Disordered" evidence="10">
    <location>
        <begin position="314"/>
        <end position="341"/>
    </location>
</feature>
<keyword evidence="13" id="KW-1185">Reference proteome</keyword>
<evidence type="ECO:0000256" key="5">
    <source>
        <dbReference type="ARBA" id="ARBA00022519"/>
    </source>
</evidence>
<evidence type="ECO:0000256" key="3">
    <source>
        <dbReference type="ARBA" id="ARBA00022448"/>
    </source>
</evidence>
<dbReference type="PROSITE" id="PS00211">
    <property type="entry name" value="ABC_TRANSPORTER_1"/>
    <property type="match status" value="1"/>
</dbReference>
<dbReference type="InterPro" id="IPR027417">
    <property type="entry name" value="P-loop_NTPase"/>
</dbReference>
<gene>
    <name evidence="12" type="ORF">ELQ92_15830</name>
</gene>
<organism evidence="12 13">
    <name type="scientific">Labedella populi</name>
    <dbReference type="NCBI Taxonomy" id="2498850"/>
    <lineage>
        <taxon>Bacteria</taxon>
        <taxon>Bacillati</taxon>
        <taxon>Actinomycetota</taxon>
        <taxon>Actinomycetes</taxon>
        <taxon>Micrococcales</taxon>
        <taxon>Microbacteriaceae</taxon>
        <taxon>Labedella</taxon>
    </lineage>
</organism>
<name>A0A3S3ZWB5_9MICO</name>
<evidence type="ECO:0000256" key="8">
    <source>
        <dbReference type="ARBA" id="ARBA00022967"/>
    </source>
</evidence>
<proteinExistence type="inferred from homology"/>
<comment type="subcellular location">
    <subcellularLocation>
        <location evidence="1">Cell membrane</location>
        <topology evidence="1">Peripheral membrane protein</topology>
    </subcellularLocation>
</comment>
<evidence type="ECO:0000256" key="9">
    <source>
        <dbReference type="ARBA" id="ARBA00023136"/>
    </source>
</evidence>
<comment type="caution">
    <text evidence="12">The sequence shown here is derived from an EMBL/GenBank/DDBJ whole genome shotgun (WGS) entry which is preliminary data.</text>
</comment>
<dbReference type="CDD" id="cd03257">
    <property type="entry name" value="ABC_NikE_OppD_transporters"/>
    <property type="match status" value="1"/>
</dbReference>
<keyword evidence="8" id="KW-1278">Translocase</keyword>
<evidence type="ECO:0000313" key="12">
    <source>
        <dbReference type="EMBL" id="RWZ55089.1"/>
    </source>
</evidence>
<dbReference type="InterPro" id="IPR003593">
    <property type="entry name" value="AAA+_ATPase"/>
</dbReference>
<comment type="similarity">
    <text evidence="2">Belongs to the ABC transporter superfamily.</text>
</comment>
<accession>A0A3S3ZWB5</accession>
<dbReference type="Proteomes" id="UP000288603">
    <property type="component" value="Unassembled WGS sequence"/>
</dbReference>
<evidence type="ECO:0000256" key="6">
    <source>
        <dbReference type="ARBA" id="ARBA00022741"/>
    </source>
</evidence>
<keyword evidence="6" id="KW-0547">Nucleotide-binding</keyword>
<dbReference type="InterPro" id="IPR050388">
    <property type="entry name" value="ABC_Ni/Peptide_Import"/>
</dbReference>
<keyword evidence="4" id="KW-1003">Cell membrane</keyword>
<dbReference type="PANTHER" id="PTHR43297:SF14">
    <property type="entry name" value="ATPASE AAA-TYPE CORE DOMAIN-CONTAINING PROTEIN"/>
    <property type="match status" value="1"/>
</dbReference>
<dbReference type="Pfam" id="PF00005">
    <property type="entry name" value="ABC_tran"/>
    <property type="match status" value="1"/>
</dbReference>
<dbReference type="InterPro" id="IPR013563">
    <property type="entry name" value="Oligopep_ABC_C"/>
</dbReference>
<dbReference type="PROSITE" id="PS50893">
    <property type="entry name" value="ABC_TRANSPORTER_2"/>
    <property type="match status" value="1"/>
</dbReference>
<evidence type="ECO:0000256" key="2">
    <source>
        <dbReference type="ARBA" id="ARBA00005417"/>
    </source>
</evidence>
<dbReference type="Gene3D" id="3.40.50.300">
    <property type="entry name" value="P-loop containing nucleotide triphosphate hydrolases"/>
    <property type="match status" value="1"/>
</dbReference>
<dbReference type="GO" id="GO:0005524">
    <property type="term" value="F:ATP binding"/>
    <property type="evidence" value="ECO:0007669"/>
    <property type="project" value="UniProtKB-KW"/>
</dbReference>
<dbReference type="InterPro" id="IPR017871">
    <property type="entry name" value="ABC_transporter-like_CS"/>
</dbReference>
<feature type="domain" description="ABC transporter" evidence="11">
    <location>
        <begin position="22"/>
        <end position="277"/>
    </location>
</feature>
<evidence type="ECO:0000313" key="13">
    <source>
        <dbReference type="Proteomes" id="UP000288603"/>
    </source>
</evidence>
<dbReference type="PANTHER" id="PTHR43297">
    <property type="entry name" value="OLIGOPEPTIDE TRANSPORT ATP-BINDING PROTEIN APPD"/>
    <property type="match status" value="1"/>
</dbReference>
<dbReference type="EMBL" id="RZNC01000009">
    <property type="protein sequence ID" value="RWZ55089.1"/>
    <property type="molecule type" value="Genomic_DNA"/>
</dbReference>
<reference evidence="12 13" key="1">
    <citation type="submission" date="2018-12" db="EMBL/GenBank/DDBJ databases">
        <authorList>
            <person name="Li F."/>
        </authorList>
    </citation>
    <scope>NUCLEOTIDE SEQUENCE [LARGE SCALE GENOMIC DNA]</scope>
    <source>
        <strain evidence="12 13">8H24J-4-2</strain>
    </source>
</reference>
<dbReference type="RefSeq" id="WP_128500282.1">
    <property type="nucleotide sequence ID" value="NZ_RZNC01000009.1"/>
</dbReference>
<evidence type="ECO:0000256" key="4">
    <source>
        <dbReference type="ARBA" id="ARBA00022475"/>
    </source>
</evidence>
<keyword evidence="9" id="KW-0472">Membrane</keyword>
<evidence type="ECO:0000256" key="10">
    <source>
        <dbReference type="SAM" id="MobiDB-lite"/>
    </source>
</evidence>